<dbReference type="RefSeq" id="WP_135059810.1">
    <property type="nucleotide sequence ID" value="NZ_CP038254.1"/>
</dbReference>
<evidence type="ECO:0000256" key="1">
    <source>
        <dbReference type="SAM" id="Coils"/>
    </source>
</evidence>
<evidence type="ECO:0008006" key="4">
    <source>
        <dbReference type="Google" id="ProtNLM"/>
    </source>
</evidence>
<gene>
    <name evidence="2" type="ORF">E3983_02990</name>
</gene>
<feature type="coiled-coil region" evidence="1">
    <location>
        <begin position="283"/>
        <end position="310"/>
    </location>
</feature>
<sequence length="427" mass="49357">MSIQAVVKYWYTQNGGFGHVSIEVSDLDSDKKHYISWAMTNDEQIDRNKHQINPIEIELPPIETTFEEFENQYKNSHYFFLDSEELELYSEINKSIEETDAISDELKGRITGDFRNKVNHYGDEYDFMSENCAHAVEDILYFAGYTEQLPHRWGLRPYTVAHETCNTGIKKCESEKAKLLKDGNLGNEEKIKKLVEITIQQLEIKKSKQLASHFPSSAVIKTIEDDITLLNSFLQEGIDFSELKKQINSTKTILELSSSLTNKISHKGLRSCIELIPYDVLYIANIELQLDKLENKAENLRNREAAASDAAISLVNQIHIKKSNFEEGNLDEDSFQRESMKLINNARATLKVKRGYEKLLFNLGRAILGVIKITAKNFSFFTNTNSKKCPDKLEKRIFPTDIDEEQRKNNFEHDNILWNFRQSFGNR</sequence>
<evidence type="ECO:0000313" key="3">
    <source>
        <dbReference type="Proteomes" id="UP000295517"/>
    </source>
</evidence>
<protein>
    <recommendedName>
        <fullName evidence="4">DUF4105 domain-containing protein</fullName>
    </recommendedName>
</protein>
<accession>A0AAX1EE73</accession>
<name>A0AAX1EE73_9GAMM</name>
<dbReference type="Proteomes" id="UP000295517">
    <property type="component" value="Chromosome"/>
</dbReference>
<dbReference type="AlphaFoldDB" id="A0AAX1EE73"/>
<proteinExistence type="predicted"/>
<evidence type="ECO:0000313" key="2">
    <source>
        <dbReference type="EMBL" id="QBR83421.1"/>
    </source>
</evidence>
<dbReference type="EMBL" id="CP038254">
    <property type="protein sequence ID" value="QBR83421.1"/>
    <property type="molecule type" value="Genomic_DNA"/>
</dbReference>
<organism evidence="2 3">
    <name type="scientific">Legionella israelensis</name>
    <dbReference type="NCBI Taxonomy" id="454"/>
    <lineage>
        <taxon>Bacteria</taxon>
        <taxon>Pseudomonadati</taxon>
        <taxon>Pseudomonadota</taxon>
        <taxon>Gammaproteobacteria</taxon>
        <taxon>Legionellales</taxon>
        <taxon>Legionellaceae</taxon>
        <taxon>Legionella</taxon>
    </lineage>
</organism>
<keyword evidence="1" id="KW-0175">Coiled coil</keyword>
<reference evidence="2 3" key="1">
    <citation type="submission" date="2019-03" db="EMBL/GenBank/DDBJ databases">
        <title>Diverse conjugative elements silence natural transformation in Legionella species.</title>
        <authorList>
            <person name="Durieux I."/>
            <person name="Ginevra C."/>
            <person name="Attaiech L."/>
            <person name="Picq K."/>
            <person name="Juan P.A."/>
            <person name="Jarraud S."/>
            <person name="Charpentier X."/>
        </authorList>
    </citation>
    <scope>NUCLEOTIDE SEQUENCE [LARGE SCALE GENOMIC DNA]</scope>
    <source>
        <strain evidence="2 3">HL-0427-4011</strain>
    </source>
</reference>